<feature type="repeat" description="ANK" evidence="1">
    <location>
        <begin position="114"/>
        <end position="152"/>
    </location>
</feature>
<gene>
    <name evidence="2" type="ORF">EA655_11600</name>
</gene>
<dbReference type="EMBL" id="SHMG01000006">
    <property type="protein sequence ID" value="TAA41578.1"/>
    <property type="molecule type" value="Genomic_DNA"/>
</dbReference>
<protein>
    <submittedName>
        <fullName evidence="2">Ankyrin repeat domain-containing protein</fullName>
    </submittedName>
</protein>
<dbReference type="PROSITE" id="PS50088">
    <property type="entry name" value="ANK_REPEAT"/>
    <property type="match status" value="2"/>
</dbReference>
<organism evidence="2 3">
    <name type="scientific">Pseudoxanthomonas winnipegensis</name>
    <dbReference type="NCBI Taxonomy" id="2480810"/>
    <lineage>
        <taxon>Bacteria</taxon>
        <taxon>Pseudomonadati</taxon>
        <taxon>Pseudomonadota</taxon>
        <taxon>Gammaproteobacteria</taxon>
        <taxon>Lysobacterales</taxon>
        <taxon>Lysobacteraceae</taxon>
        <taxon>Pseudoxanthomonas</taxon>
    </lineage>
</organism>
<dbReference type="InterPro" id="IPR036770">
    <property type="entry name" value="Ankyrin_rpt-contain_sf"/>
</dbReference>
<dbReference type="Pfam" id="PF12796">
    <property type="entry name" value="Ank_2"/>
    <property type="match status" value="1"/>
</dbReference>
<comment type="caution">
    <text evidence="2">The sequence shown here is derived from an EMBL/GenBank/DDBJ whole genome shotgun (WGS) entry which is preliminary data.</text>
</comment>
<evidence type="ECO:0000256" key="1">
    <source>
        <dbReference type="PROSITE-ProRule" id="PRU00023"/>
    </source>
</evidence>
<feature type="repeat" description="ANK" evidence="1">
    <location>
        <begin position="81"/>
        <end position="113"/>
    </location>
</feature>
<dbReference type="SMART" id="SM00248">
    <property type="entry name" value="ANK"/>
    <property type="match status" value="2"/>
</dbReference>
<dbReference type="RefSeq" id="WP_130534738.1">
    <property type="nucleotide sequence ID" value="NZ_SHMG01000006.1"/>
</dbReference>
<reference evidence="2 3" key="1">
    <citation type="submission" date="2019-02" db="EMBL/GenBank/DDBJ databases">
        <title>WGS of Pseudoxanthomonas species novum from clinical isolates.</title>
        <authorList>
            <person name="Bernier A.-M."/>
            <person name="Bernard K."/>
            <person name="Vachon A."/>
        </authorList>
    </citation>
    <scope>NUCLEOTIDE SEQUENCE [LARGE SCALE GENOMIC DNA]</scope>
    <source>
        <strain evidence="2 3">NML130969</strain>
    </source>
</reference>
<dbReference type="OrthoDB" id="5504283at2"/>
<dbReference type="AlphaFoldDB" id="A0A4Q8M2K2"/>
<sequence>MKSNKTLAKEEALRKELTSEILTIYQARNEFYHEDIGKLIVKHMPKLDCFRDMAINMCVDESIYNYVSARIDVGDYREKGNGNTILMNAVIHANSSLVGKIIANGSNLNHANDDGMTALHYAYRNGAVDYGDPMGCITKLLIAGADQNARHRWTGERPRDFYNPYSSFTIEDIDAVIQAHRISQEINHVPRKQKQRLM</sequence>
<dbReference type="PROSITE" id="PS50297">
    <property type="entry name" value="ANK_REP_REGION"/>
    <property type="match status" value="1"/>
</dbReference>
<dbReference type="InterPro" id="IPR002110">
    <property type="entry name" value="Ankyrin_rpt"/>
</dbReference>
<accession>A0A4Q8M2K2</accession>
<proteinExistence type="predicted"/>
<evidence type="ECO:0000313" key="3">
    <source>
        <dbReference type="Proteomes" id="UP000294164"/>
    </source>
</evidence>
<dbReference type="Proteomes" id="UP000294164">
    <property type="component" value="Unassembled WGS sequence"/>
</dbReference>
<dbReference type="SUPFAM" id="SSF48403">
    <property type="entry name" value="Ankyrin repeat"/>
    <property type="match status" value="1"/>
</dbReference>
<dbReference type="Gene3D" id="1.25.40.20">
    <property type="entry name" value="Ankyrin repeat-containing domain"/>
    <property type="match status" value="1"/>
</dbReference>
<evidence type="ECO:0000313" key="2">
    <source>
        <dbReference type="EMBL" id="TAA41578.1"/>
    </source>
</evidence>
<name>A0A4Q8M2K2_9GAMM</name>
<keyword evidence="1" id="KW-0040">ANK repeat</keyword>